<sequence length="138" mass="15344">MPAHISFFLSNSSLLAHINTIKEFPNILVLHMAFLVYQSSRARNKFNVIAIQDEFIFDLFRPQDCHSLQHVNFPYPFLAKEVSDLNTLVTISNASIDGKVSVHHPHFVSVPFGNPSDEILNMANSSPNSSSALPGPKP</sequence>
<evidence type="ECO:0000313" key="1">
    <source>
        <dbReference type="EMBL" id="MBA4637368.1"/>
    </source>
</evidence>
<accession>A0A7C9DFS6</accession>
<dbReference type="AlphaFoldDB" id="A0A7C9DFS6"/>
<reference evidence="1" key="1">
    <citation type="journal article" date="2013" name="J. Plant Res.">
        <title>Effect of fungi and light on seed germination of three Opuntia species from semiarid lands of central Mexico.</title>
        <authorList>
            <person name="Delgado-Sanchez P."/>
            <person name="Jimenez-Bremont J.F."/>
            <person name="Guerrero-Gonzalez Mde L."/>
            <person name="Flores J."/>
        </authorList>
    </citation>
    <scope>NUCLEOTIDE SEQUENCE</scope>
    <source>
        <tissue evidence="1">Cladode</tissue>
    </source>
</reference>
<organism evidence="1">
    <name type="scientific">Opuntia streptacantha</name>
    <name type="common">Prickly pear cactus</name>
    <name type="synonym">Opuntia cardona</name>
    <dbReference type="NCBI Taxonomy" id="393608"/>
    <lineage>
        <taxon>Eukaryota</taxon>
        <taxon>Viridiplantae</taxon>
        <taxon>Streptophyta</taxon>
        <taxon>Embryophyta</taxon>
        <taxon>Tracheophyta</taxon>
        <taxon>Spermatophyta</taxon>
        <taxon>Magnoliopsida</taxon>
        <taxon>eudicotyledons</taxon>
        <taxon>Gunneridae</taxon>
        <taxon>Pentapetalae</taxon>
        <taxon>Caryophyllales</taxon>
        <taxon>Cactineae</taxon>
        <taxon>Cactaceae</taxon>
        <taxon>Opuntioideae</taxon>
        <taxon>Opuntia</taxon>
    </lineage>
</organism>
<name>A0A7C9DFS6_OPUST</name>
<dbReference type="EMBL" id="GISG01104402">
    <property type="protein sequence ID" value="MBA4637368.1"/>
    <property type="molecule type" value="Transcribed_RNA"/>
</dbReference>
<proteinExistence type="predicted"/>
<protein>
    <submittedName>
        <fullName evidence="1">Uncharacterized protein</fullName>
    </submittedName>
</protein>
<reference evidence="1" key="2">
    <citation type="submission" date="2020-07" db="EMBL/GenBank/DDBJ databases">
        <authorList>
            <person name="Vera ALvarez R."/>
            <person name="Arias-Moreno D.M."/>
            <person name="Jimenez-Jacinto V."/>
            <person name="Jimenez-Bremont J.F."/>
            <person name="Swaminathan K."/>
            <person name="Moose S.P."/>
            <person name="Guerrero-Gonzalez M.L."/>
            <person name="Marino-Ramirez L."/>
            <person name="Landsman D."/>
            <person name="Rodriguez-Kessler M."/>
            <person name="Delgado-Sanchez P."/>
        </authorList>
    </citation>
    <scope>NUCLEOTIDE SEQUENCE</scope>
    <source>
        <tissue evidence="1">Cladode</tissue>
    </source>
</reference>